<reference evidence="1 2" key="1">
    <citation type="submission" date="2020-08" db="EMBL/GenBank/DDBJ databases">
        <title>Genome public.</title>
        <authorList>
            <person name="Liu C."/>
            <person name="Sun Q."/>
        </authorList>
    </citation>
    <scope>NUCLEOTIDE SEQUENCE [LARGE SCALE GENOMIC DNA]</scope>
    <source>
        <strain evidence="1 2">NSJ-56</strain>
    </source>
</reference>
<keyword evidence="2" id="KW-1185">Reference proteome</keyword>
<name>A0ABR7D1D7_9BACT</name>
<organism evidence="1 2">
    <name type="scientific">Butyricimonas hominis</name>
    <dbReference type="NCBI Taxonomy" id="2763032"/>
    <lineage>
        <taxon>Bacteria</taxon>
        <taxon>Pseudomonadati</taxon>
        <taxon>Bacteroidota</taxon>
        <taxon>Bacteroidia</taxon>
        <taxon>Bacteroidales</taxon>
        <taxon>Odoribacteraceae</taxon>
        <taxon>Butyricimonas</taxon>
    </lineage>
</organism>
<dbReference type="Proteomes" id="UP000646484">
    <property type="component" value="Unassembled WGS sequence"/>
</dbReference>
<protein>
    <recommendedName>
        <fullName evidence="3">Cysteine-rich CPCC domain-containing protein</fullName>
    </recommendedName>
</protein>
<comment type="caution">
    <text evidence="1">The sequence shown here is derived from an EMBL/GenBank/DDBJ whole genome shotgun (WGS) entry which is preliminary data.</text>
</comment>
<evidence type="ECO:0000313" key="2">
    <source>
        <dbReference type="Proteomes" id="UP000646484"/>
    </source>
</evidence>
<proteinExistence type="predicted"/>
<sequence length="97" mass="11205">MPQKEVDKRDAGNNFCPVCGYPLGNYNPWGDDGKTPTFDICPCCGVEWGNEDYTPESRKEYRNKWIAAGAKWFDPQKKPANWNPEEQLKNIAYETDR</sequence>
<evidence type="ECO:0000313" key="1">
    <source>
        <dbReference type="EMBL" id="MBC5621752.1"/>
    </source>
</evidence>
<evidence type="ECO:0008006" key="3">
    <source>
        <dbReference type="Google" id="ProtNLM"/>
    </source>
</evidence>
<accession>A0ABR7D1D7</accession>
<dbReference type="EMBL" id="JACOOH010000005">
    <property type="protein sequence ID" value="MBC5621752.1"/>
    <property type="molecule type" value="Genomic_DNA"/>
</dbReference>
<gene>
    <name evidence="1" type="ORF">H8S64_11650</name>
</gene>